<dbReference type="GO" id="GO:0002250">
    <property type="term" value="P:adaptive immune response"/>
    <property type="evidence" value="ECO:0007669"/>
    <property type="project" value="UniProtKB-KW"/>
</dbReference>
<dbReference type="SUPFAM" id="SSF48726">
    <property type="entry name" value="Immunoglobulin"/>
    <property type="match status" value="1"/>
</dbReference>
<evidence type="ECO:0000256" key="1">
    <source>
        <dbReference type="ARBA" id="ARBA00022729"/>
    </source>
</evidence>
<keyword evidence="1 4" id="KW-0732">Signal</keyword>
<keyword evidence="3" id="KW-0393">Immunoglobulin domain</keyword>
<evidence type="ECO:0000256" key="3">
    <source>
        <dbReference type="ARBA" id="ARBA00023319"/>
    </source>
</evidence>
<reference evidence="5 6" key="1">
    <citation type="submission" date="2019-06" db="EMBL/GenBank/DDBJ databases">
        <title>Discovery of a novel chromosome fission-fusion reversal in muntjac.</title>
        <authorList>
            <person name="Mudd A.B."/>
            <person name="Bredeson J.V."/>
            <person name="Baum R."/>
            <person name="Hockemeyer D."/>
            <person name="Rokhsar D.S."/>
        </authorList>
    </citation>
    <scope>NUCLEOTIDE SEQUENCE [LARGE SCALE GENOMIC DNA]</scope>
    <source>
        <strain evidence="5">UTSW_UCB_Mm</strain>
        <tissue evidence="5">Fibroblast cell line</tissue>
    </source>
</reference>
<accession>A0A5N3V241</accession>
<evidence type="ECO:0000256" key="4">
    <source>
        <dbReference type="SAM" id="SignalP"/>
    </source>
</evidence>
<dbReference type="PANTHER" id="PTHR19367:SF8">
    <property type="entry name" value="T CELL RECEPTOR ALPHA VARIABLE 3"/>
    <property type="match status" value="1"/>
</dbReference>
<dbReference type="EMBL" id="VCEA01000003">
    <property type="protein sequence ID" value="KAB0343232.1"/>
    <property type="molecule type" value="Genomic_DNA"/>
</dbReference>
<dbReference type="Proteomes" id="UP000326458">
    <property type="component" value="Unassembled WGS sequence"/>
</dbReference>
<dbReference type="InterPro" id="IPR051287">
    <property type="entry name" value="TCR_variable_region"/>
</dbReference>
<dbReference type="InterPro" id="IPR013783">
    <property type="entry name" value="Ig-like_fold"/>
</dbReference>
<comment type="caution">
    <text evidence="5">The sequence shown here is derived from an EMBL/GenBank/DDBJ whole genome shotgun (WGS) entry which is preliminary data.</text>
</comment>
<evidence type="ECO:0000313" key="6">
    <source>
        <dbReference type="Proteomes" id="UP000326458"/>
    </source>
</evidence>
<dbReference type="Gene3D" id="2.60.40.10">
    <property type="entry name" value="Immunoglobulins"/>
    <property type="match status" value="1"/>
</dbReference>
<keyword evidence="2" id="KW-0391">Immunity</keyword>
<name>A0A5N3V241_MUNMU</name>
<dbReference type="InterPro" id="IPR036179">
    <property type="entry name" value="Ig-like_dom_sf"/>
</dbReference>
<proteinExistence type="predicted"/>
<dbReference type="AlphaFoldDB" id="A0A5N3V241"/>
<keyword evidence="2" id="KW-1064">Adaptive immunity</keyword>
<sequence>MSLILITVLVTLLALRGARTQSVTQPDSHITVSEGARLEPRCNDSSPYPNQGLQLLLKYISGDSLVSGIKDFKAECKSETTFHLEKPLARWRDSAKYFCLWVTQHRRELYAEQTFGLCGR</sequence>
<organism evidence="5 6">
    <name type="scientific">Muntiacus muntjak</name>
    <name type="common">Barking deer</name>
    <name type="synonym">Indian muntjac</name>
    <dbReference type="NCBI Taxonomy" id="9888"/>
    <lineage>
        <taxon>Eukaryota</taxon>
        <taxon>Metazoa</taxon>
        <taxon>Chordata</taxon>
        <taxon>Craniata</taxon>
        <taxon>Vertebrata</taxon>
        <taxon>Euteleostomi</taxon>
        <taxon>Mammalia</taxon>
        <taxon>Eutheria</taxon>
        <taxon>Laurasiatheria</taxon>
        <taxon>Artiodactyla</taxon>
        <taxon>Ruminantia</taxon>
        <taxon>Pecora</taxon>
        <taxon>Cervidae</taxon>
        <taxon>Muntiacinae</taxon>
        <taxon>Muntiacus</taxon>
    </lineage>
</organism>
<dbReference type="PANTHER" id="PTHR19367">
    <property type="entry name" value="T-CELL RECEPTOR ALPHA CHAIN V REGION"/>
    <property type="match status" value="1"/>
</dbReference>
<gene>
    <name evidence="5" type="ORF">FD754_020158</name>
</gene>
<evidence type="ECO:0000256" key="2">
    <source>
        <dbReference type="ARBA" id="ARBA00023130"/>
    </source>
</evidence>
<keyword evidence="6" id="KW-1185">Reference proteome</keyword>
<feature type="chain" id="PRO_5024313763" description="Immunoglobulin V-set domain-containing protein" evidence="4">
    <location>
        <begin position="21"/>
        <end position="120"/>
    </location>
</feature>
<evidence type="ECO:0000313" key="5">
    <source>
        <dbReference type="EMBL" id="KAB0343232.1"/>
    </source>
</evidence>
<protein>
    <recommendedName>
        <fullName evidence="7">Immunoglobulin V-set domain-containing protein</fullName>
    </recommendedName>
</protein>
<feature type="signal peptide" evidence="4">
    <location>
        <begin position="1"/>
        <end position="20"/>
    </location>
</feature>
<evidence type="ECO:0008006" key="7">
    <source>
        <dbReference type="Google" id="ProtNLM"/>
    </source>
</evidence>